<dbReference type="AlphaFoldDB" id="A0A1E7QYR6"/>
<protein>
    <submittedName>
        <fullName evidence="2">Uncharacterized protein</fullName>
    </submittedName>
</protein>
<keyword evidence="3" id="KW-1185">Reference proteome</keyword>
<evidence type="ECO:0000313" key="2">
    <source>
        <dbReference type="EMBL" id="OEY92204.1"/>
    </source>
</evidence>
<gene>
    <name evidence="2" type="ORF">BJI46_05485</name>
</gene>
<name>A0A1E7QYR6_9GAMM</name>
<evidence type="ECO:0000256" key="1">
    <source>
        <dbReference type="SAM" id="MobiDB-lite"/>
    </source>
</evidence>
<dbReference type="EMBL" id="MKKK01000067">
    <property type="protein sequence ID" value="OEY92204.1"/>
    <property type="molecule type" value="Genomic_DNA"/>
</dbReference>
<comment type="caution">
    <text evidence="2">The sequence shown here is derived from an EMBL/GenBank/DDBJ whole genome shotgun (WGS) entry which is preliminary data.</text>
</comment>
<accession>A0A1E7QYR6</accession>
<dbReference type="OrthoDB" id="6695887at2"/>
<dbReference type="RefSeq" id="WP_070070800.1">
    <property type="nucleotide sequence ID" value="NZ_MKKK01000067.1"/>
</dbReference>
<evidence type="ECO:0000313" key="3">
    <source>
        <dbReference type="Proteomes" id="UP000185895"/>
    </source>
</evidence>
<dbReference type="Proteomes" id="UP000185895">
    <property type="component" value="Unassembled WGS sequence"/>
</dbReference>
<reference evidence="2 3" key="1">
    <citation type="submission" date="2016-09" db="EMBL/GenBank/DDBJ databases">
        <authorList>
            <person name="Capua I."/>
            <person name="De Benedictis P."/>
            <person name="Joannis T."/>
            <person name="Lombin L.H."/>
            <person name="Cattoli G."/>
        </authorList>
    </citation>
    <scope>NUCLEOTIDE SEQUENCE [LARGE SCALE GENOMIC DNA]</scope>
    <source>
        <strain evidence="2 3">ANC 4671</strain>
    </source>
</reference>
<dbReference type="STRING" id="1262585.BJI46_05485"/>
<feature type="compositionally biased region" description="Basic and acidic residues" evidence="1">
    <location>
        <begin position="43"/>
        <end position="52"/>
    </location>
</feature>
<feature type="compositionally biased region" description="Polar residues" evidence="1">
    <location>
        <begin position="53"/>
        <end position="64"/>
    </location>
</feature>
<feature type="region of interest" description="Disordered" evidence="1">
    <location>
        <begin position="43"/>
        <end position="64"/>
    </location>
</feature>
<organism evidence="2 3">
    <name type="scientific">Acinetobacter qingfengensis</name>
    <dbReference type="NCBI Taxonomy" id="1262585"/>
    <lineage>
        <taxon>Bacteria</taxon>
        <taxon>Pseudomonadati</taxon>
        <taxon>Pseudomonadota</taxon>
        <taxon>Gammaproteobacteria</taxon>
        <taxon>Moraxellales</taxon>
        <taxon>Moraxellaceae</taxon>
        <taxon>Acinetobacter</taxon>
    </lineage>
</organism>
<sequence>MYTCGYDDDLAEIVKKEAARSERTVKGQFTYFLKKALREEGLLPSENEKTDCTRQSQQSAHVQP</sequence>
<proteinExistence type="predicted"/>